<name>A0A9Q1EHG7_SYNKA</name>
<dbReference type="GO" id="GO:0030036">
    <property type="term" value="P:actin cytoskeleton organization"/>
    <property type="evidence" value="ECO:0007669"/>
    <property type="project" value="TreeGrafter"/>
</dbReference>
<evidence type="ECO:0000256" key="3">
    <source>
        <dbReference type="ARBA" id="ARBA00022723"/>
    </source>
</evidence>
<proteinExistence type="predicted"/>
<dbReference type="GO" id="GO:0001725">
    <property type="term" value="C:stress fiber"/>
    <property type="evidence" value="ECO:0007669"/>
    <property type="project" value="TreeGrafter"/>
</dbReference>
<evidence type="ECO:0000256" key="2">
    <source>
        <dbReference type="ARBA" id="ARBA00022490"/>
    </source>
</evidence>
<feature type="domain" description="PDZ" evidence="10">
    <location>
        <begin position="4"/>
        <end position="86"/>
    </location>
</feature>
<feature type="compositionally biased region" description="Polar residues" evidence="8">
    <location>
        <begin position="187"/>
        <end position="199"/>
    </location>
</feature>
<dbReference type="InterPro" id="IPR031847">
    <property type="entry name" value="PDLI1-4/Zasp-like_mid"/>
</dbReference>
<dbReference type="Pfam" id="PF00412">
    <property type="entry name" value="LIM"/>
    <property type="match status" value="3"/>
</dbReference>
<dbReference type="FunFam" id="2.10.110.10:FF:000010">
    <property type="entry name" value="PDZ and LIM domain protein 5"/>
    <property type="match status" value="1"/>
</dbReference>
<organism evidence="11 12">
    <name type="scientific">Synaphobranchus kaupii</name>
    <name type="common">Kaup's arrowtooth eel</name>
    <dbReference type="NCBI Taxonomy" id="118154"/>
    <lineage>
        <taxon>Eukaryota</taxon>
        <taxon>Metazoa</taxon>
        <taxon>Chordata</taxon>
        <taxon>Craniata</taxon>
        <taxon>Vertebrata</taxon>
        <taxon>Euteleostomi</taxon>
        <taxon>Actinopterygii</taxon>
        <taxon>Neopterygii</taxon>
        <taxon>Teleostei</taxon>
        <taxon>Anguilliformes</taxon>
        <taxon>Synaphobranchidae</taxon>
        <taxon>Synaphobranchus</taxon>
    </lineage>
</organism>
<dbReference type="SMART" id="SM00228">
    <property type="entry name" value="PDZ"/>
    <property type="match status" value="1"/>
</dbReference>
<evidence type="ECO:0000256" key="8">
    <source>
        <dbReference type="SAM" id="MobiDB-lite"/>
    </source>
</evidence>
<evidence type="ECO:0000313" key="12">
    <source>
        <dbReference type="Proteomes" id="UP001152622"/>
    </source>
</evidence>
<dbReference type="FunFam" id="2.10.110.10:FF:000014">
    <property type="entry name" value="PDZ and LIM domain protein 5"/>
    <property type="match status" value="1"/>
</dbReference>
<dbReference type="GO" id="GO:0031941">
    <property type="term" value="C:filamentous actin"/>
    <property type="evidence" value="ECO:0007669"/>
    <property type="project" value="TreeGrafter"/>
</dbReference>
<dbReference type="SMART" id="SM00735">
    <property type="entry name" value="ZM"/>
    <property type="match status" value="1"/>
</dbReference>
<evidence type="ECO:0008006" key="13">
    <source>
        <dbReference type="Google" id="ProtNLM"/>
    </source>
</evidence>
<feature type="region of interest" description="Disordered" evidence="8">
    <location>
        <begin position="165"/>
        <end position="234"/>
    </location>
</feature>
<keyword evidence="6 7" id="KW-0440">LIM domain</keyword>
<dbReference type="CDD" id="cd09361">
    <property type="entry name" value="LIM1_Enigma_like"/>
    <property type="match status" value="1"/>
</dbReference>
<dbReference type="PANTHER" id="PTHR24214">
    <property type="entry name" value="PDZ AND LIM DOMAIN PROTEIN ZASP"/>
    <property type="match status" value="1"/>
</dbReference>
<dbReference type="GO" id="GO:0061061">
    <property type="term" value="P:muscle structure development"/>
    <property type="evidence" value="ECO:0007669"/>
    <property type="project" value="TreeGrafter"/>
</dbReference>
<feature type="domain" description="LIM zinc-binding" evidence="9">
    <location>
        <begin position="422"/>
        <end position="480"/>
    </location>
</feature>
<dbReference type="GO" id="GO:0003779">
    <property type="term" value="F:actin binding"/>
    <property type="evidence" value="ECO:0007669"/>
    <property type="project" value="TreeGrafter"/>
</dbReference>
<dbReference type="GO" id="GO:0046872">
    <property type="term" value="F:metal ion binding"/>
    <property type="evidence" value="ECO:0007669"/>
    <property type="project" value="UniProtKB-KW"/>
</dbReference>
<evidence type="ECO:0000256" key="7">
    <source>
        <dbReference type="PROSITE-ProRule" id="PRU00125"/>
    </source>
</evidence>
<dbReference type="InterPro" id="IPR001478">
    <property type="entry name" value="PDZ"/>
</dbReference>
<feature type="region of interest" description="Disordered" evidence="8">
    <location>
        <begin position="373"/>
        <end position="405"/>
    </location>
</feature>
<dbReference type="PANTHER" id="PTHR24214:SF32">
    <property type="entry name" value="PDZ AND LIM DOMAIN PROTEIN 5"/>
    <property type="match status" value="1"/>
</dbReference>
<accession>A0A9Q1EHG7</accession>
<dbReference type="PROSITE" id="PS00478">
    <property type="entry name" value="LIM_DOMAIN_1"/>
    <property type="match status" value="1"/>
</dbReference>
<evidence type="ECO:0000259" key="10">
    <source>
        <dbReference type="PROSITE" id="PS50106"/>
    </source>
</evidence>
<protein>
    <recommendedName>
        <fullName evidence="13">PDZ and LIM domain protein 5</fullName>
    </recommendedName>
</protein>
<dbReference type="SUPFAM" id="SSF50156">
    <property type="entry name" value="PDZ domain-like"/>
    <property type="match status" value="1"/>
</dbReference>
<keyword evidence="5 7" id="KW-0862">Zinc</keyword>
<dbReference type="FunFam" id="2.30.42.10:FF:000019">
    <property type="entry name" value="LIM domain binding 3 isoform 1"/>
    <property type="match status" value="1"/>
</dbReference>
<keyword evidence="4" id="KW-0677">Repeat</keyword>
<dbReference type="PROSITE" id="PS50106">
    <property type="entry name" value="PDZ"/>
    <property type="match status" value="1"/>
</dbReference>
<feature type="domain" description="LIM zinc-binding" evidence="9">
    <location>
        <begin position="481"/>
        <end position="540"/>
    </location>
</feature>
<dbReference type="GO" id="GO:0030018">
    <property type="term" value="C:Z disc"/>
    <property type="evidence" value="ECO:0007669"/>
    <property type="project" value="UniProtKB-SubCell"/>
</dbReference>
<feature type="compositionally biased region" description="Low complexity" evidence="8">
    <location>
        <begin position="210"/>
        <end position="226"/>
    </location>
</feature>
<dbReference type="OrthoDB" id="5911912at2759"/>
<dbReference type="InterPro" id="IPR001781">
    <property type="entry name" value="Znf_LIM"/>
</dbReference>
<feature type="region of interest" description="Disordered" evidence="8">
    <location>
        <begin position="260"/>
        <end position="317"/>
    </location>
</feature>
<evidence type="ECO:0000256" key="1">
    <source>
        <dbReference type="ARBA" id="ARBA00004216"/>
    </source>
</evidence>
<dbReference type="GO" id="GO:0007507">
    <property type="term" value="P:heart development"/>
    <property type="evidence" value="ECO:0007669"/>
    <property type="project" value="TreeGrafter"/>
</dbReference>
<dbReference type="GO" id="GO:0051371">
    <property type="term" value="F:muscle alpha-actinin binding"/>
    <property type="evidence" value="ECO:0007669"/>
    <property type="project" value="TreeGrafter"/>
</dbReference>
<evidence type="ECO:0000256" key="5">
    <source>
        <dbReference type="ARBA" id="ARBA00022833"/>
    </source>
</evidence>
<dbReference type="Gene3D" id="2.30.42.10">
    <property type="match status" value="1"/>
</dbReference>
<dbReference type="Proteomes" id="UP001152622">
    <property type="component" value="Chromosome 17"/>
</dbReference>
<feature type="compositionally biased region" description="Low complexity" evidence="8">
    <location>
        <begin position="165"/>
        <end position="181"/>
    </location>
</feature>
<dbReference type="SMART" id="SM00132">
    <property type="entry name" value="LIM"/>
    <property type="match status" value="3"/>
</dbReference>
<gene>
    <name evidence="11" type="ORF">SKAU_G00356720</name>
</gene>
<dbReference type="Pfam" id="PF00595">
    <property type="entry name" value="PDZ"/>
    <property type="match status" value="1"/>
</dbReference>
<evidence type="ECO:0000256" key="6">
    <source>
        <dbReference type="ARBA" id="ARBA00023038"/>
    </source>
</evidence>
<dbReference type="InterPro" id="IPR006643">
    <property type="entry name" value="Zasp-like_motif"/>
</dbReference>
<dbReference type="InterPro" id="IPR036034">
    <property type="entry name" value="PDZ_sf"/>
</dbReference>
<feature type="domain" description="LIM zinc-binding" evidence="9">
    <location>
        <begin position="541"/>
        <end position="600"/>
    </location>
</feature>
<evidence type="ECO:0000259" key="9">
    <source>
        <dbReference type="PROSITE" id="PS50023"/>
    </source>
</evidence>
<dbReference type="Pfam" id="PF15936">
    <property type="entry name" value="DUF4749"/>
    <property type="match status" value="1"/>
</dbReference>
<keyword evidence="2" id="KW-0963">Cytoplasm</keyword>
<dbReference type="FunFam" id="2.10.110.10:FF:000020">
    <property type="entry name" value="PDZ and LIM domain protein 5"/>
    <property type="match status" value="1"/>
</dbReference>
<dbReference type="Gene3D" id="2.10.110.10">
    <property type="entry name" value="Cysteine Rich Protein"/>
    <property type="match status" value="3"/>
</dbReference>
<sequence>MSGSYSVTLGGTGPWGFRLQGGRDFSMPLTISRLTDGGKAAKAHISVGDVVLSIDGIPTNGMNHLEAQNKIKACTGNLQLTLRKATSVSKDVTARKDEPLEVIKPVPIAHLPPPTAYTGPAPSSSAYNKTARPFGGGSGGVGVVTSSVSAPKVASIPSACSAFTPASPAHAPAPSSDPGPAKIQPPFTRSQASPASTAKHSPGRSPYPPTSSSSSSSSARVTGSPSSPVPSQHAVYNTPINLYSTEKACEVAMGQRRGLVEGPSRAEQQNGSPRKPISDPDTEFHSPSPDSSRKRLVEDTEDWQPRSGTTQSRSFRILAQITGTEPLEGQQGDSVKNEVEPLLVVVPEMATQSPSSPPPTRASQRPGILANQQVLGSQGPPPSFGRVSNSAPSGRAAPQAHPGGQDSLVQRAEHKTGGTRTPLCGTCNKLIRGPYLVALGKSWHSDEFTCSHCHACLADAGFMEERGSVYCERCYEEFFAPACACCQLKIMGEVINALKQTWHVNCFLCAACKQPIRDKTFHLEEGQPYCERDYNNLFGTNCHGCDFPIEAGDKFLEALGQNWHDTCFVCAVCHTDLGGQAFFSKKDKPLCKKHAHSVNV</sequence>
<dbReference type="GO" id="GO:0005912">
    <property type="term" value="C:adherens junction"/>
    <property type="evidence" value="ECO:0007669"/>
    <property type="project" value="TreeGrafter"/>
</dbReference>
<dbReference type="CDD" id="cd06753">
    <property type="entry name" value="PDZ_PDLIM-like"/>
    <property type="match status" value="1"/>
</dbReference>
<reference evidence="11" key="1">
    <citation type="journal article" date="2023" name="Science">
        <title>Genome structures resolve the early diversification of teleost fishes.</title>
        <authorList>
            <person name="Parey E."/>
            <person name="Louis A."/>
            <person name="Montfort J."/>
            <person name="Bouchez O."/>
            <person name="Roques C."/>
            <person name="Iampietro C."/>
            <person name="Lluch J."/>
            <person name="Castinel A."/>
            <person name="Donnadieu C."/>
            <person name="Desvignes T."/>
            <person name="Floi Bucao C."/>
            <person name="Jouanno E."/>
            <person name="Wen M."/>
            <person name="Mejri S."/>
            <person name="Dirks R."/>
            <person name="Jansen H."/>
            <person name="Henkel C."/>
            <person name="Chen W.J."/>
            <person name="Zahm M."/>
            <person name="Cabau C."/>
            <person name="Klopp C."/>
            <person name="Thompson A.W."/>
            <person name="Robinson-Rechavi M."/>
            <person name="Braasch I."/>
            <person name="Lecointre G."/>
            <person name="Bobe J."/>
            <person name="Postlethwait J.H."/>
            <person name="Berthelot C."/>
            <person name="Roest Crollius H."/>
            <person name="Guiguen Y."/>
        </authorList>
    </citation>
    <scope>NUCLEOTIDE SEQUENCE</scope>
    <source>
        <strain evidence="11">WJC10195</strain>
    </source>
</reference>
<keyword evidence="3 7" id="KW-0479">Metal-binding</keyword>
<keyword evidence="12" id="KW-1185">Reference proteome</keyword>
<evidence type="ECO:0000313" key="11">
    <source>
        <dbReference type="EMBL" id="KAJ8338886.1"/>
    </source>
</evidence>
<dbReference type="InterPro" id="IPR050604">
    <property type="entry name" value="PDZ-LIM_domain"/>
</dbReference>
<dbReference type="SUPFAM" id="SSF57716">
    <property type="entry name" value="Glucocorticoid receptor-like (DNA-binding domain)"/>
    <property type="match status" value="3"/>
</dbReference>
<evidence type="ECO:0000256" key="4">
    <source>
        <dbReference type="ARBA" id="ARBA00022737"/>
    </source>
</evidence>
<dbReference type="AlphaFoldDB" id="A0A9Q1EHG7"/>
<comment type="caution">
    <text evidence="11">The sequence shown here is derived from an EMBL/GenBank/DDBJ whole genome shotgun (WGS) entry which is preliminary data.</text>
</comment>
<dbReference type="PROSITE" id="PS50023">
    <property type="entry name" value="LIM_DOMAIN_2"/>
    <property type="match status" value="3"/>
</dbReference>
<feature type="region of interest" description="Disordered" evidence="8">
    <location>
        <begin position="111"/>
        <end position="130"/>
    </location>
</feature>
<comment type="subcellular location">
    <subcellularLocation>
        <location evidence="1">Cytoplasm</location>
        <location evidence="1">Myofibril</location>
        <location evidence="1">Sarcomere</location>
        <location evidence="1">Z line</location>
    </subcellularLocation>
</comment>
<dbReference type="EMBL" id="JAINUF010000017">
    <property type="protein sequence ID" value="KAJ8338886.1"/>
    <property type="molecule type" value="Genomic_DNA"/>
</dbReference>